<evidence type="ECO:0000313" key="3">
    <source>
        <dbReference type="Proteomes" id="UP001054252"/>
    </source>
</evidence>
<gene>
    <name evidence="2" type="ORF">SLEP1_g54555</name>
</gene>
<proteinExistence type="predicted"/>
<dbReference type="EMBL" id="BPVZ01000233">
    <property type="protein sequence ID" value="GKV47678.1"/>
    <property type="molecule type" value="Genomic_DNA"/>
</dbReference>
<sequence>MLNPYFSADILPYISRPSPHPKRRRGSPSSFHFPRSLKPKGKTEDPNAIISFGDSL</sequence>
<evidence type="ECO:0000313" key="2">
    <source>
        <dbReference type="EMBL" id="GKV47678.1"/>
    </source>
</evidence>
<dbReference type="Proteomes" id="UP001054252">
    <property type="component" value="Unassembled WGS sequence"/>
</dbReference>
<evidence type="ECO:0000256" key="1">
    <source>
        <dbReference type="SAM" id="MobiDB-lite"/>
    </source>
</evidence>
<comment type="caution">
    <text evidence="2">The sequence shown here is derived from an EMBL/GenBank/DDBJ whole genome shotgun (WGS) entry which is preliminary data.</text>
</comment>
<dbReference type="AlphaFoldDB" id="A0AAV5MCU0"/>
<keyword evidence="3" id="KW-1185">Reference proteome</keyword>
<feature type="region of interest" description="Disordered" evidence="1">
    <location>
        <begin position="1"/>
        <end position="56"/>
    </location>
</feature>
<protein>
    <submittedName>
        <fullName evidence="2">Uncharacterized protein</fullName>
    </submittedName>
</protein>
<organism evidence="2 3">
    <name type="scientific">Rubroshorea leprosula</name>
    <dbReference type="NCBI Taxonomy" id="152421"/>
    <lineage>
        <taxon>Eukaryota</taxon>
        <taxon>Viridiplantae</taxon>
        <taxon>Streptophyta</taxon>
        <taxon>Embryophyta</taxon>
        <taxon>Tracheophyta</taxon>
        <taxon>Spermatophyta</taxon>
        <taxon>Magnoliopsida</taxon>
        <taxon>eudicotyledons</taxon>
        <taxon>Gunneridae</taxon>
        <taxon>Pentapetalae</taxon>
        <taxon>rosids</taxon>
        <taxon>malvids</taxon>
        <taxon>Malvales</taxon>
        <taxon>Dipterocarpaceae</taxon>
        <taxon>Rubroshorea</taxon>
    </lineage>
</organism>
<reference evidence="2 3" key="1">
    <citation type="journal article" date="2021" name="Commun. Biol.">
        <title>The genome of Shorea leprosula (Dipterocarpaceae) highlights the ecological relevance of drought in aseasonal tropical rainforests.</title>
        <authorList>
            <person name="Ng K.K.S."/>
            <person name="Kobayashi M.J."/>
            <person name="Fawcett J.A."/>
            <person name="Hatakeyama M."/>
            <person name="Paape T."/>
            <person name="Ng C.H."/>
            <person name="Ang C.C."/>
            <person name="Tnah L.H."/>
            <person name="Lee C.T."/>
            <person name="Nishiyama T."/>
            <person name="Sese J."/>
            <person name="O'Brien M.J."/>
            <person name="Copetti D."/>
            <person name="Mohd Noor M.I."/>
            <person name="Ong R.C."/>
            <person name="Putra M."/>
            <person name="Sireger I.Z."/>
            <person name="Indrioko S."/>
            <person name="Kosugi Y."/>
            <person name="Izuno A."/>
            <person name="Isagi Y."/>
            <person name="Lee S.L."/>
            <person name="Shimizu K.K."/>
        </authorList>
    </citation>
    <scope>NUCLEOTIDE SEQUENCE [LARGE SCALE GENOMIC DNA]</scope>
    <source>
        <strain evidence="2">214</strain>
    </source>
</reference>
<accession>A0AAV5MCU0</accession>
<name>A0AAV5MCU0_9ROSI</name>